<dbReference type="GO" id="GO:0004632">
    <property type="term" value="F:phosphopantothenate--cysteine ligase activity"/>
    <property type="evidence" value="ECO:0007669"/>
    <property type="project" value="UniProtKB-UniRule"/>
</dbReference>
<feature type="region of interest" description="Phosphopantothenoylcysteine decarboxylase" evidence="3">
    <location>
        <begin position="1"/>
        <end position="203"/>
    </location>
</feature>
<comment type="similarity">
    <text evidence="3 4">In the C-terminal section; belongs to the PPC synthetase family.</text>
</comment>
<comment type="pathway">
    <text evidence="3 4">Cofactor biosynthesis; coenzyme A biosynthesis; CoA from (R)-pantothenate: step 2/5.</text>
</comment>
<feature type="region of interest" description="Phosphopantothenate--cysteine ligase" evidence="3">
    <location>
        <begin position="204"/>
        <end position="419"/>
    </location>
</feature>
<dbReference type="NCBIfam" id="TIGR00521">
    <property type="entry name" value="coaBC_dfp"/>
    <property type="match status" value="1"/>
</dbReference>
<feature type="active site" description="Proton donor" evidence="3">
    <location>
        <position position="164"/>
    </location>
</feature>
<comment type="pathway">
    <text evidence="3 4">Cofactor biosynthesis; coenzyme A biosynthesis; CoA from (R)-pantothenate: step 3/5.</text>
</comment>
<keyword evidence="3" id="KW-0511">Multifunctional enzyme</keyword>
<keyword evidence="1 3" id="KW-0210">Decarboxylase</keyword>
<dbReference type="AlphaFoldDB" id="A0A318QZ37"/>
<keyword evidence="3" id="KW-0479">Metal-binding</keyword>
<comment type="catalytic activity">
    <reaction evidence="3 4">
        <text>N-[(R)-4-phosphopantothenoyl]-L-cysteine + H(+) = (R)-4'-phosphopantetheine + CO2</text>
        <dbReference type="Rhea" id="RHEA:16793"/>
        <dbReference type="ChEBI" id="CHEBI:15378"/>
        <dbReference type="ChEBI" id="CHEBI:16526"/>
        <dbReference type="ChEBI" id="CHEBI:59458"/>
        <dbReference type="ChEBI" id="CHEBI:61723"/>
        <dbReference type="EC" id="4.1.1.36"/>
    </reaction>
</comment>
<evidence type="ECO:0000256" key="3">
    <source>
        <dbReference type="HAMAP-Rule" id="MF_02225"/>
    </source>
</evidence>
<feature type="binding site" evidence="3">
    <location>
        <position position="358"/>
    </location>
    <ligand>
        <name>CTP</name>
        <dbReference type="ChEBI" id="CHEBI:37563"/>
    </ligand>
</feature>
<comment type="caution">
    <text evidence="3">Lacks conserved residue(s) required for the propagation of feature annotation.</text>
</comment>
<dbReference type="GO" id="GO:0004633">
    <property type="term" value="F:phosphopantothenoylcysteine decarboxylase activity"/>
    <property type="evidence" value="ECO:0007669"/>
    <property type="project" value="UniProtKB-UniRule"/>
</dbReference>
<evidence type="ECO:0000259" key="6">
    <source>
        <dbReference type="Pfam" id="PF04127"/>
    </source>
</evidence>
<dbReference type="SUPFAM" id="SSF102645">
    <property type="entry name" value="CoaB-like"/>
    <property type="match status" value="1"/>
</dbReference>
<comment type="function">
    <text evidence="4">Catalyzes two steps in the biosynthesis of coenzyme A. In the first step cysteine is conjugated to 4'-phosphopantothenate to form 4-phosphopantothenoylcysteine, in the latter compound is decarboxylated to form 4'-phosphopantotheine.</text>
</comment>
<evidence type="ECO:0000256" key="2">
    <source>
        <dbReference type="ARBA" id="ARBA00023239"/>
    </source>
</evidence>
<evidence type="ECO:0000259" key="5">
    <source>
        <dbReference type="Pfam" id="PF02441"/>
    </source>
</evidence>
<keyword evidence="3 4" id="KW-0288">FMN</keyword>
<comment type="similarity">
    <text evidence="3 4">In the N-terminal section; belongs to the HFCD (homo-oligomeric flavin containing Cys decarboxylase) superfamily.</text>
</comment>
<dbReference type="OrthoDB" id="9802554at2"/>
<dbReference type="Proteomes" id="UP000247807">
    <property type="component" value="Unassembled WGS sequence"/>
</dbReference>
<dbReference type="RefSeq" id="WP_158465962.1">
    <property type="nucleotide sequence ID" value="NZ_QJUE01000002.1"/>
</dbReference>
<dbReference type="Pfam" id="PF04127">
    <property type="entry name" value="DFP"/>
    <property type="match status" value="1"/>
</dbReference>
<comment type="cofactor">
    <cofactor evidence="3">
        <name>FMN</name>
        <dbReference type="ChEBI" id="CHEBI:58210"/>
    </cofactor>
    <text evidence="3">Binds 1 FMN per subunit.</text>
</comment>
<evidence type="ECO:0000256" key="1">
    <source>
        <dbReference type="ARBA" id="ARBA00022793"/>
    </source>
</evidence>
<dbReference type="Gene3D" id="3.40.50.10300">
    <property type="entry name" value="CoaB-like"/>
    <property type="match status" value="1"/>
</dbReference>
<dbReference type="InterPro" id="IPR035929">
    <property type="entry name" value="CoaB-like_sf"/>
</dbReference>
<feature type="binding site" evidence="3">
    <location>
        <position position="294"/>
    </location>
    <ligand>
        <name>CTP</name>
        <dbReference type="ChEBI" id="CHEBI:37563"/>
    </ligand>
</feature>
<dbReference type="GO" id="GO:0071513">
    <property type="term" value="C:phosphopantothenoylcysteine decarboxylase complex"/>
    <property type="evidence" value="ECO:0007669"/>
    <property type="project" value="TreeGrafter"/>
</dbReference>
<evidence type="ECO:0000313" key="8">
    <source>
        <dbReference type="Proteomes" id="UP000247807"/>
    </source>
</evidence>
<feature type="domain" description="Flavoprotein" evidence="5">
    <location>
        <begin position="10"/>
        <end position="152"/>
    </location>
</feature>
<comment type="function">
    <text evidence="3">Catalyzes two sequential steps in the biosynthesis of coenzyme A. In the first step cysteine is conjugated to 4'-phosphopantothenate to form 4-phosphopantothenoylcysteine. In the second step the latter compound is decarboxylated to form 4'-phosphopantotheine.</text>
</comment>
<evidence type="ECO:0000313" key="7">
    <source>
        <dbReference type="EMBL" id="PYE02466.1"/>
    </source>
</evidence>
<dbReference type="InterPro" id="IPR036551">
    <property type="entry name" value="Flavin_trans-like"/>
</dbReference>
<protein>
    <recommendedName>
        <fullName evidence="3">Coenzyme A biosynthesis bifunctional protein CoaBC</fullName>
    </recommendedName>
    <alternativeName>
        <fullName evidence="3">DNA/pantothenate metabolism flavoprotein</fullName>
    </alternativeName>
    <alternativeName>
        <fullName evidence="3">Phosphopantothenoylcysteine synthetase/decarboxylase</fullName>
        <shortName evidence="3">PPCS-PPCDC</shortName>
    </alternativeName>
    <domain>
        <recommendedName>
            <fullName evidence="3">Phosphopantothenoylcysteine decarboxylase</fullName>
            <shortName evidence="3">PPC decarboxylase</shortName>
            <shortName evidence="3">PPC-DC</shortName>
            <ecNumber evidence="3">4.1.1.36</ecNumber>
        </recommendedName>
        <alternativeName>
            <fullName evidence="3">CoaC</fullName>
        </alternativeName>
    </domain>
    <domain>
        <recommendedName>
            <fullName evidence="3">Phosphopantothenate--cysteine ligase</fullName>
            <ecNumber evidence="3">6.3.2.5</ecNumber>
        </recommendedName>
        <alternativeName>
            <fullName evidence="3">CoaB</fullName>
        </alternativeName>
        <alternativeName>
            <fullName evidence="3">Phosphopantothenoylcysteine synthetase</fullName>
            <shortName evidence="3">PPC synthetase</shortName>
            <shortName evidence="3">PPC-S</shortName>
        </alternativeName>
    </domain>
</protein>
<proteinExistence type="inferred from homology"/>
<comment type="cofactor">
    <cofactor evidence="3">
        <name>Mg(2+)</name>
        <dbReference type="ChEBI" id="CHEBI:18420"/>
    </cofactor>
</comment>
<dbReference type="InterPro" id="IPR005252">
    <property type="entry name" value="CoaBC"/>
</dbReference>
<dbReference type="EC" id="4.1.1.36" evidence="3"/>
<comment type="catalytic activity">
    <reaction evidence="3 4">
        <text>(R)-4'-phosphopantothenate + L-cysteine + CTP = N-[(R)-4-phosphopantothenoyl]-L-cysteine + CMP + diphosphate + H(+)</text>
        <dbReference type="Rhea" id="RHEA:19397"/>
        <dbReference type="ChEBI" id="CHEBI:10986"/>
        <dbReference type="ChEBI" id="CHEBI:15378"/>
        <dbReference type="ChEBI" id="CHEBI:33019"/>
        <dbReference type="ChEBI" id="CHEBI:35235"/>
        <dbReference type="ChEBI" id="CHEBI:37563"/>
        <dbReference type="ChEBI" id="CHEBI:59458"/>
        <dbReference type="ChEBI" id="CHEBI:60377"/>
        <dbReference type="EC" id="6.3.2.5"/>
    </reaction>
</comment>
<dbReference type="EMBL" id="QJUE01000002">
    <property type="protein sequence ID" value="PYE02466.1"/>
    <property type="molecule type" value="Genomic_DNA"/>
</dbReference>
<name>A0A318QZ37_PROMR</name>
<feature type="binding site" evidence="3">
    <location>
        <begin position="322"/>
        <end position="325"/>
    </location>
    <ligand>
        <name>CTP</name>
        <dbReference type="ChEBI" id="CHEBI:37563"/>
    </ligand>
</feature>
<organism evidence="7 8">
    <name type="scientific">Prochlorococcus marinus XMU1408</name>
    <dbReference type="NCBI Taxonomy" id="2213228"/>
    <lineage>
        <taxon>Bacteria</taxon>
        <taxon>Bacillati</taxon>
        <taxon>Cyanobacteriota</taxon>
        <taxon>Cyanophyceae</taxon>
        <taxon>Synechococcales</taxon>
        <taxon>Prochlorococcaceae</taxon>
        <taxon>Prochlorococcus</taxon>
    </lineage>
</organism>
<feature type="binding site" evidence="3">
    <location>
        <position position="362"/>
    </location>
    <ligand>
        <name>CTP</name>
        <dbReference type="ChEBI" id="CHEBI:37563"/>
    </ligand>
</feature>
<gene>
    <name evidence="3 7" type="primary">coaBC</name>
    <name evidence="7" type="ORF">DNJ73_01465</name>
</gene>
<reference evidence="7 8" key="1">
    <citation type="journal article" date="2018" name="Appl. Environ. Microbiol.">
        <title>Genome rearrangement shapes Prochlorococcus ecological adaptation.</title>
        <authorList>
            <person name="Yan W."/>
            <person name="Wei S."/>
            <person name="Wang Q."/>
            <person name="Xiao X."/>
            <person name="Zeng Q."/>
            <person name="Jiao N."/>
            <person name="Zhang R."/>
        </authorList>
    </citation>
    <scope>NUCLEOTIDE SEQUENCE [LARGE SCALE GENOMIC DNA]</scope>
    <source>
        <strain evidence="7 8">XMU1408</strain>
    </source>
</reference>
<comment type="caution">
    <text evidence="7">The sequence shown here is derived from an EMBL/GenBank/DDBJ whole genome shotgun (WGS) entry which is preliminary data.</text>
</comment>
<keyword evidence="3 4" id="KW-0436">Ligase</keyword>
<dbReference type="GO" id="GO:0010181">
    <property type="term" value="F:FMN binding"/>
    <property type="evidence" value="ECO:0007669"/>
    <property type="project" value="UniProtKB-UniRule"/>
</dbReference>
<dbReference type="GO" id="GO:0015937">
    <property type="term" value="P:coenzyme A biosynthetic process"/>
    <property type="evidence" value="ECO:0007669"/>
    <property type="project" value="UniProtKB-UniRule"/>
</dbReference>
<dbReference type="UniPathway" id="UPA00241">
    <property type="reaction ID" value="UER00353"/>
</dbReference>
<dbReference type="EC" id="6.3.2.5" evidence="3"/>
<accession>A0A318QZ37</accession>
<keyword evidence="3 4" id="KW-0285">Flavoprotein</keyword>
<sequence length="419" mass="45904">MNNPTSVSGKKILVAVTGSIAAVKTPILVSRLIKAGAEVKCVITQSAAKLVSPLSLSTLSRNKCYQDRDQWQDYQTKPLHIALAEWADLVLVTPMSATSLSKFINGNAEGLLASTLLAAESQIVVAAAMNTSMWSNQAVKNNWKNLKEIDQVITLEPSEGLLACDRIGDGKMISLDVIELAAESAFIFRAQNKFLTKDLKNIRFLVSAGPTVEDLDGARQLTNRSSGRMGILIAQAAKLRGAEVDLVHGPISVSRELLEGLNTYSVRNSIEMREKIEHLKSFAQVIVMAAAVSDFKKKIPTKKKISKELFLNSIFDDIELTPDLIKDLTGRKLENQIFLGFAAESGSDMEIKEKGEKKRISKGCDLLMANPIDRDGQGFDKNFNSGFLLGPKKMAKNLPLSTKLSISHQLLDEIQDFKT</sequence>
<dbReference type="GO" id="GO:0046872">
    <property type="term" value="F:metal ion binding"/>
    <property type="evidence" value="ECO:0007669"/>
    <property type="project" value="UniProtKB-KW"/>
</dbReference>
<dbReference type="PANTHER" id="PTHR14359">
    <property type="entry name" value="HOMO-OLIGOMERIC FLAVIN CONTAINING CYS DECARBOXYLASE FAMILY"/>
    <property type="match status" value="1"/>
</dbReference>
<feature type="binding site" evidence="3">
    <location>
        <position position="303"/>
    </location>
    <ligand>
        <name>CTP</name>
        <dbReference type="ChEBI" id="CHEBI:37563"/>
    </ligand>
</feature>
<dbReference type="PANTHER" id="PTHR14359:SF6">
    <property type="entry name" value="PHOSPHOPANTOTHENOYLCYSTEINE DECARBOXYLASE"/>
    <property type="match status" value="1"/>
</dbReference>
<feature type="binding site" evidence="3">
    <location>
        <position position="341"/>
    </location>
    <ligand>
        <name>CTP</name>
        <dbReference type="ChEBI" id="CHEBI:37563"/>
    </ligand>
</feature>
<keyword evidence="2 3" id="KW-0456">Lyase</keyword>
<dbReference type="InterPro" id="IPR003382">
    <property type="entry name" value="Flavoprotein"/>
</dbReference>
<dbReference type="SUPFAM" id="SSF52507">
    <property type="entry name" value="Homo-oligomeric flavin-containing Cys decarboxylases, HFCD"/>
    <property type="match status" value="1"/>
</dbReference>
<dbReference type="InterPro" id="IPR007085">
    <property type="entry name" value="DNA/pantothenate-metab_flavo_C"/>
</dbReference>
<dbReference type="Gene3D" id="3.40.50.1950">
    <property type="entry name" value="Flavin prenyltransferase-like"/>
    <property type="match status" value="1"/>
</dbReference>
<feature type="domain" description="DNA/pantothenate metabolism flavoprotein C-terminal" evidence="6">
    <location>
        <begin position="199"/>
        <end position="416"/>
    </location>
</feature>
<dbReference type="Pfam" id="PF02441">
    <property type="entry name" value="Flavoprotein"/>
    <property type="match status" value="1"/>
</dbReference>
<dbReference type="HAMAP" id="MF_02225">
    <property type="entry name" value="CoaBC"/>
    <property type="match status" value="1"/>
</dbReference>
<keyword evidence="3" id="KW-0460">Magnesium</keyword>
<evidence type="ECO:0000256" key="4">
    <source>
        <dbReference type="RuleBase" id="RU364078"/>
    </source>
</evidence>
<dbReference type="GO" id="GO:0015941">
    <property type="term" value="P:pantothenate catabolic process"/>
    <property type="evidence" value="ECO:0007669"/>
    <property type="project" value="InterPro"/>
</dbReference>